<organism evidence="1 2">
    <name type="scientific">Uruburuella suis</name>
    <dbReference type="NCBI Taxonomy" id="252130"/>
    <lineage>
        <taxon>Bacteria</taxon>
        <taxon>Pseudomonadati</taxon>
        <taxon>Pseudomonadota</taxon>
        <taxon>Betaproteobacteria</taxon>
        <taxon>Neisseriales</taxon>
        <taxon>Neisseriaceae</taxon>
        <taxon>Uruburuella</taxon>
    </lineage>
</organism>
<gene>
    <name evidence="1" type="ORF">LVJ78_00880</name>
</gene>
<evidence type="ECO:0000313" key="1">
    <source>
        <dbReference type="EMBL" id="UOO79623.1"/>
    </source>
</evidence>
<reference evidence="1" key="1">
    <citation type="submission" date="2021-12" db="EMBL/GenBank/DDBJ databases">
        <authorList>
            <person name="Veyrier F.J."/>
        </authorList>
    </citation>
    <scope>NUCLEOTIDE SEQUENCE</scope>
    <source>
        <strain evidence="1">1258/02</strain>
    </source>
</reference>
<dbReference type="AlphaFoldDB" id="A0AAE9KIV6"/>
<dbReference type="KEGG" id="usu:LVJ78_00880"/>
<name>A0AAE9KIV6_9NEIS</name>
<accession>A0AAE9KIV6</accession>
<dbReference type="EMBL" id="CP091507">
    <property type="protein sequence ID" value="UOO79623.1"/>
    <property type="molecule type" value="Genomic_DNA"/>
</dbReference>
<dbReference type="Proteomes" id="UP000829756">
    <property type="component" value="Chromosome"/>
</dbReference>
<proteinExistence type="predicted"/>
<reference evidence="1" key="2">
    <citation type="journal article" date="2022" name="Res Sq">
        <title>Evolution of multicellular longitudinally dividing oral cavity symbionts (Neisseriaceae).</title>
        <authorList>
            <person name="Nyongesa S."/>
            <person name="Weber P."/>
            <person name="Bernet E."/>
            <person name="Pullido F."/>
            <person name="Nieckarz M."/>
            <person name="Delaby M."/>
            <person name="Nieves C."/>
            <person name="Viehboeck T."/>
            <person name="Krause N."/>
            <person name="Rivera-Millot A."/>
            <person name="Nakamura A."/>
            <person name="Vischer N."/>
            <person name="VanNieuwenhze M."/>
            <person name="Brun Y."/>
            <person name="Cava F."/>
            <person name="Bulgheresi S."/>
            <person name="Veyrier F."/>
        </authorList>
    </citation>
    <scope>NUCLEOTIDE SEQUENCE</scope>
    <source>
        <strain evidence="1">1258/02</strain>
    </source>
</reference>
<protein>
    <submittedName>
        <fullName evidence="1">Uncharacterized protein</fullName>
    </submittedName>
</protein>
<evidence type="ECO:0000313" key="2">
    <source>
        <dbReference type="Proteomes" id="UP000829756"/>
    </source>
</evidence>
<sequence length="262" mass="26553">MRAGGDGELIGLDFALHGGGAAEDFGVARAGAACIVEAARADGNRALADVELVQRALFNHRCAGGEHGAVGVFKAAAVYLNAGRVGDNHVCLAAFHADDAGKLAGAGAADFVENHFGTAFGQIRVGCAAVVEHGAFVVDIELGVAVVAEAFGGGGLDVYQRCAAAVFQHGGLLIGGGGFVGNDLRLGKADAAEQHAASGQHGHAGLQGEAGARGAVLRGFAFAGGMLGHGHHAAALFVENDFMQVLVHLYFPWIKYFQTALV</sequence>